<dbReference type="AlphaFoldDB" id="A0A3L8RYI9"/>
<feature type="compositionally biased region" description="Polar residues" evidence="1">
    <location>
        <begin position="35"/>
        <end position="50"/>
    </location>
</feature>
<gene>
    <name evidence="2" type="ORF">DV515_00014710</name>
</gene>
<sequence>MEMLAVAQHSPVLSIYSFEEHREDDREGSTGPWWESTSLPPDSCSSQDSEHNGITTKQWCCNRMLEGCQPELQRPQRCMEQSCCQGGNPARPFPFSTPTLEFPSTKFSGHLLDASGHKSRCQFPVESEVDSTCLGGSQEWQQCAGNRNTSVSMEGACSAERRADGRM</sequence>
<organism evidence="2 3">
    <name type="scientific">Chloebia gouldiae</name>
    <name type="common">Gouldian finch</name>
    <name type="synonym">Erythrura gouldiae</name>
    <dbReference type="NCBI Taxonomy" id="44316"/>
    <lineage>
        <taxon>Eukaryota</taxon>
        <taxon>Metazoa</taxon>
        <taxon>Chordata</taxon>
        <taxon>Craniata</taxon>
        <taxon>Vertebrata</taxon>
        <taxon>Euteleostomi</taxon>
        <taxon>Archelosauria</taxon>
        <taxon>Archosauria</taxon>
        <taxon>Dinosauria</taxon>
        <taxon>Saurischia</taxon>
        <taxon>Theropoda</taxon>
        <taxon>Coelurosauria</taxon>
        <taxon>Aves</taxon>
        <taxon>Neognathae</taxon>
        <taxon>Neoaves</taxon>
        <taxon>Telluraves</taxon>
        <taxon>Australaves</taxon>
        <taxon>Passeriformes</taxon>
        <taxon>Passeroidea</taxon>
        <taxon>Passeridae</taxon>
        <taxon>Chloebia</taxon>
    </lineage>
</organism>
<dbReference type="EMBL" id="QUSF01000138">
    <property type="protein sequence ID" value="RLV89775.1"/>
    <property type="molecule type" value="Genomic_DNA"/>
</dbReference>
<comment type="caution">
    <text evidence="2">The sequence shown here is derived from an EMBL/GenBank/DDBJ whole genome shotgun (WGS) entry which is preliminary data.</text>
</comment>
<evidence type="ECO:0000313" key="2">
    <source>
        <dbReference type="EMBL" id="RLV89775.1"/>
    </source>
</evidence>
<proteinExistence type="predicted"/>
<name>A0A3L8RYI9_CHLGU</name>
<dbReference type="Proteomes" id="UP000276834">
    <property type="component" value="Unassembled WGS sequence"/>
</dbReference>
<feature type="region of interest" description="Disordered" evidence="1">
    <location>
        <begin position="21"/>
        <end position="50"/>
    </location>
</feature>
<protein>
    <submittedName>
        <fullName evidence="2">Uncharacterized protein</fullName>
    </submittedName>
</protein>
<reference evidence="2 3" key="1">
    <citation type="journal article" date="2018" name="Proc. R. Soc. B">
        <title>A non-coding region near Follistatin controls head colour polymorphism in the Gouldian finch.</title>
        <authorList>
            <person name="Toomey M.B."/>
            <person name="Marques C.I."/>
            <person name="Andrade P."/>
            <person name="Araujo P.M."/>
            <person name="Sabatino S."/>
            <person name="Gazda M.A."/>
            <person name="Afonso S."/>
            <person name="Lopes R.J."/>
            <person name="Corbo J.C."/>
            <person name="Carneiro M."/>
        </authorList>
    </citation>
    <scope>NUCLEOTIDE SEQUENCE [LARGE SCALE GENOMIC DNA]</scope>
    <source>
        <strain evidence="2">Red01</strain>
        <tissue evidence="2">Muscle</tissue>
    </source>
</reference>
<keyword evidence="3" id="KW-1185">Reference proteome</keyword>
<evidence type="ECO:0000256" key="1">
    <source>
        <dbReference type="SAM" id="MobiDB-lite"/>
    </source>
</evidence>
<evidence type="ECO:0000313" key="3">
    <source>
        <dbReference type="Proteomes" id="UP000276834"/>
    </source>
</evidence>
<accession>A0A3L8RYI9</accession>